<dbReference type="STRING" id="1314781.A0A165HBJ2"/>
<evidence type="ECO:0000313" key="2">
    <source>
        <dbReference type="Proteomes" id="UP000077266"/>
    </source>
</evidence>
<accession>A0A165HBJ2</accession>
<organism evidence="1 2">
    <name type="scientific">Exidia glandulosa HHB12029</name>
    <dbReference type="NCBI Taxonomy" id="1314781"/>
    <lineage>
        <taxon>Eukaryota</taxon>
        <taxon>Fungi</taxon>
        <taxon>Dikarya</taxon>
        <taxon>Basidiomycota</taxon>
        <taxon>Agaricomycotina</taxon>
        <taxon>Agaricomycetes</taxon>
        <taxon>Auriculariales</taxon>
        <taxon>Exidiaceae</taxon>
        <taxon>Exidia</taxon>
    </lineage>
</organism>
<gene>
    <name evidence="1" type="ORF">EXIGLDRAFT_719112</name>
</gene>
<dbReference type="AlphaFoldDB" id="A0A165HBJ2"/>
<dbReference type="InParanoid" id="A0A165HBJ2"/>
<proteinExistence type="predicted"/>
<name>A0A165HBJ2_EXIGL</name>
<protein>
    <submittedName>
        <fullName evidence="1">Uncharacterized protein</fullName>
    </submittedName>
</protein>
<keyword evidence="2" id="KW-1185">Reference proteome</keyword>
<dbReference type="EMBL" id="KV426022">
    <property type="protein sequence ID" value="KZV91721.1"/>
    <property type="molecule type" value="Genomic_DNA"/>
</dbReference>
<sequence>MSSKPRPTKYSVIKDGWGSRPNFQYSYGLKMTPEDLEEGEEILNQLLKNAIADWEDERKQRAGQSNVAQVLGNYQ</sequence>
<dbReference type="Proteomes" id="UP000077266">
    <property type="component" value="Unassembled WGS sequence"/>
</dbReference>
<evidence type="ECO:0000313" key="1">
    <source>
        <dbReference type="EMBL" id="KZV91721.1"/>
    </source>
</evidence>
<reference evidence="1 2" key="1">
    <citation type="journal article" date="2016" name="Mol. Biol. Evol.">
        <title>Comparative Genomics of Early-Diverging Mushroom-Forming Fungi Provides Insights into the Origins of Lignocellulose Decay Capabilities.</title>
        <authorList>
            <person name="Nagy L.G."/>
            <person name="Riley R."/>
            <person name="Tritt A."/>
            <person name="Adam C."/>
            <person name="Daum C."/>
            <person name="Floudas D."/>
            <person name="Sun H."/>
            <person name="Yadav J.S."/>
            <person name="Pangilinan J."/>
            <person name="Larsson K.H."/>
            <person name="Matsuura K."/>
            <person name="Barry K."/>
            <person name="Labutti K."/>
            <person name="Kuo R."/>
            <person name="Ohm R.A."/>
            <person name="Bhattacharya S.S."/>
            <person name="Shirouzu T."/>
            <person name="Yoshinaga Y."/>
            <person name="Martin F.M."/>
            <person name="Grigoriev I.V."/>
            <person name="Hibbett D.S."/>
        </authorList>
    </citation>
    <scope>NUCLEOTIDE SEQUENCE [LARGE SCALE GENOMIC DNA]</scope>
    <source>
        <strain evidence="1 2">HHB12029</strain>
    </source>
</reference>
<dbReference type="OrthoDB" id="4232400at2759"/>